<dbReference type="GO" id="GO:0016151">
    <property type="term" value="F:nickel cation binding"/>
    <property type="evidence" value="ECO:0007669"/>
    <property type="project" value="UniProtKB-UniRule"/>
</dbReference>
<dbReference type="PIRSF" id="PIRSF004761">
    <property type="entry name" value="Hydrgn_mat_HypA"/>
    <property type="match status" value="1"/>
</dbReference>
<proteinExistence type="inferred from homology"/>
<dbReference type="STRING" id="888061.AXF15_01420"/>
<keyword evidence="2 5" id="KW-0533">Nickel</keyword>
<dbReference type="AlphaFoldDB" id="A0A109W5F5"/>
<gene>
    <name evidence="5" type="primary">hypA</name>
    <name evidence="6" type="ORF">AXF15_01420</name>
</gene>
<dbReference type="Proteomes" id="UP000063964">
    <property type="component" value="Chromosome"/>
</dbReference>
<dbReference type="RefSeq" id="WP_066602321.1">
    <property type="nucleotide sequence ID" value="NZ_CP014230.1"/>
</dbReference>
<dbReference type="Pfam" id="PF01155">
    <property type="entry name" value="HypA"/>
    <property type="match status" value="1"/>
</dbReference>
<keyword evidence="3 5" id="KW-0479">Metal-binding</keyword>
<comment type="function">
    <text evidence="5">Involved in the maturation of [NiFe] hydrogenases. Required for nickel insertion into the metal center of the hydrogenase.</text>
</comment>
<dbReference type="Gene3D" id="3.30.2320.80">
    <property type="match status" value="1"/>
</dbReference>
<evidence type="ECO:0000256" key="1">
    <source>
        <dbReference type="ARBA" id="ARBA00010748"/>
    </source>
</evidence>
<comment type="similarity">
    <text evidence="1 5">Belongs to the HypA/HybF family.</text>
</comment>
<dbReference type="InterPro" id="IPR020538">
    <property type="entry name" value="Hydgase_Ni_incorp_HypA/HybF_CS"/>
</dbReference>
<feature type="binding site" evidence="5">
    <location>
        <position position="95"/>
    </location>
    <ligand>
        <name>Zn(2+)</name>
        <dbReference type="ChEBI" id="CHEBI:29105"/>
    </ligand>
</feature>
<reference evidence="7" key="1">
    <citation type="submission" date="2016-02" db="EMBL/GenBank/DDBJ databases">
        <authorList>
            <person name="Holder M.E."/>
            <person name="Ajami N.J."/>
            <person name="Petrosino J.F."/>
        </authorList>
    </citation>
    <scope>NUCLEOTIDE SEQUENCE [LARGE SCALE GENOMIC DNA]</scope>
    <source>
        <strain evidence="7">DSM 12838</strain>
    </source>
</reference>
<feature type="binding site" evidence="5">
    <location>
        <position position="73"/>
    </location>
    <ligand>
        <name>Zn(2+)</name>
        <dbReference type="ChEBI" id="CHEBI:29105"/>
    </ligand>
</feature>
<keyword evidence="4 5" id="KW-0862">Zinc</keyword>
<dbReference type="PROSITE" id="PS01249">
    <property type="entry name" value="HYPA"/>
    <property type="match status" value="1"/>
</dbReference>
<organism evidence="6 7">
    <name type="scientific">Desulfomicrobium orale DSM 12838</name>
    <dbReference type="NCBI Taxonomy" id="888061"/>
    <lineage>
        <taxon>Bacteria</taxon>
        <taxon>Pseudomonadati</taxon>
        <taxon>Thermodesulfobacteriota</taxon>
        <taxon>Desulfovibrionia</taxon>
        <taxon>Desulfovibrionales</taxon>
        <taxon>Desulfomicrobiaceae</taxon>
        <taxon>Desulfomicrobium</taxon>
    </lineage>
</organism>
<dbReference type="PANTHER" id="PTHR34535">
    <property type="entry name" value="HYDROGENASE MATURATION FACTOR HYPA"/>
    <property type="match status" value="1"/>
</dbReference>
<evidence type="ECO:0000256" key="5">
    <source>
        <dbReference type="HAMAP-Rule" id="MF_00213"/>
    </source>
</evidence>
<protein>
    <recommendedName>
        <fullName evidence="5">Hydrogenase maturation factor HypA</fullName>
    </recommendedName>
</protein>
<sequence>MHELSVAESLIKIITEEMAKYNLDKLLKVKVVYGQLSAIVPEALDTAFEVLTLGTPLAGAVMELEQKPMAVRCRRCGHEFTPAREEVVRMPCPCCAAETGHAIIAGRELYIEHIEAE</sequence>
<accession>A0A109W5F5</accession>
<evidence type="ECO:0000313" key="7">
    <source>
        <dbReference type="Proteomes" id="UP000063964"/>
    </source>
</evidence>
<feature type="binding site" evidence="5">
    <location>
        <position position="76"/>
    </location>
    <ligand>
        <name>Zn(2+)</name>
        <dbReference type="ChEBI" id="CHEBI:29105"/>
    </ligand>
</feature>
<dbReference type="EMBL" id="CP014230">
    <property type="protein sequence ID" value="AMD91908.1"/>
    <property type="molecule type" value="Genomic_DNA"/>
</dbReference>
<feature type="binding site" evidence="5">
    <location>
        <position position="92"/>
    </location>
    <ligand>
        <name>Zn(2+)</name>
        <dbReference type="ChEBI" id="CHEBI:29105"/>
    </ligand>
</feature>
<dbReference type="InterPro" id="IPR000688">
    <property type="entry name" value="HypA/HybF"/>
</dbReference>
<dbReference type="GO" id="GO:0051604">
    <property type="term" value="P:protein maturation"/>
    <property type="evidence" value="ECO:0007669"/>
    <property type="project" value="InterPro"/>
</dbReference>
<feature type="binding site" evidence="5">
    <location>
        <position position="2"/>
    </location>
    <ligand>
        <name>Ni(2+)</name>
        <dbReference type="ChEBI" id="CHEBI:49786"/>
    </ligand>
</feature>
<evidence type="ECO:0000256" key="4">
    <source>
        <dbReference type="ARBA" id="ARBA00022833"/>
    </source>
</evidence>
<evidence type="ECO:0000313" key="6">
    <source>
        <dbReference type="EMBL" id="AMD91908.1"/>
    </source>
</evidence>
<evidence type="ECO:0000256" key="2">
    <source>
        <dbReference type="ARBA" id="ARBA00022596"/>
    </source>
</evidence>
<evidence type="ECO:0000256" key="3">
    <source>
        <dbReference type="ARBA" id="ARBA00022723"/>
    </source>
</evidence>
<dbReference type="KEGG" id="doa:AXF15_01420"/>
<name>A0A109W5F5_9BACT</name>
<keyword evidence="7" id="KW-1185">Reference proteome</keyword>
<dbReference type="GO" id="GO:0008270">
    <property type="term" value="F:zinc ion binding"/>
    <property type="evidence" value="ECO:0007669"/>
    <property type="project" value="UniProtKB-UniRule"/>
</dbReference>
<dbReference type="PANTHER" id="PTHR34535:SF3">
    <property type="entry name" value="HYDROGENASE MATURATION FACTOR HYPA"/>
    <property type="match status" value="1"/>
</dbReference>
<dbReference type="OrthoDB" id="9800361at2"/>
<dbReference type="HAMAP" id="MF_00213">
    <property type="entry name" value="HypA_HybF"/>
    <property type="match status" value="1"/>
</dbReference>